<accession>A0A4Q7PG89</accession>
<evidence type="ECO:0000256" key="1">
    <source>
        <dbReference type="ARBA" id="ARBA00004141"/>
    </source>
</evidence>
<evidence type="ECO:0000256" key="4">
    <source>
        <dbReference type="ARBA" id="ARBA00023136"/>
    </source>
</evidence>
<dbReference type="Proteomes" id="UP000292262">
    <property type="component" value="Unassembled WGS sequence"/>
</dbReference>
<dbReference type="InterPro" id="IPR006977">
    <property type="entry name" value="Yip1_dom"/>
</dbReference>
<dbReference type="Pfam" id="PF04893">
    <property type="entry name" value="Yip1"/>
    <property type="match status" value="1"/>
</dbReference>
<evidence type="ECO:0000313" key="7">
    <source>
        <dbReference type="EMBL" id="RZS99506.1"/>
    </source>
</evidence>
<feature type="domain" description="Yip1" evidence="6">
    <location>
        <begin position="32"/>
        <end position="177"/>
    </location>
</feature>
<feature type="transmembrane region" description="Helical" evidence="5">
    <location>
        <begin position="99"/>
        <end position="118"/>
    </location>
</feature>
<name>A0A4Q7PG89_9FLAO</name>
<feature type="transmembrane region" description="Helical" evidence="5">
    <location>
        <begin position="130"/>
        <end position="149"/>
    </location>
</feature>
<dbReference type="EMBL" id="SGXE01000001">
    <property type="protein sequence ID" value="RZS99506.1"/>
    <property type="molecule type" value="Genomic_DNA"/>
</dbReference>
<evidence type="ECO:0000313" key="8">
    <source>
        <dbReference type="Proteomes" id="UP000292262"/>
    </source>
</evidence>
<organism evidence="7 8">
    <name type="scientific">Aquimarina brevivitae</name>
    <dbReference type="NCBI Taxonomy" id="323412"/>
    <lineage>
        <taxon>Bacteria</taxon>
        <taxon>Pseudomonadati</taxon>
        <taxon>Bacteroidota</taxon>
        <taxon>Flavobacteriia</taxon>
        <taxon>Flavobacteriales</taxon>
        <taxon>Flavobacteriaceae</taxon>
        <taxon>Aquimarina</taxon>
    </lineage>
</organism>
<sequence>MKSILFTLFQTKKGLELLDEEFEDDLRRKSTIIFALYAVVVFFFQFSVENESNGFALNFVGLLFTVFISILLCMLVALIIHKIGKLLGGKANYVEVSSLLAYAMIPTILGILILGIFNKTDILVYDVNNVYFRSFILLLSWSFSLKILIQGLLKFNQYDLGKALLTISPFIISILIVNVVY</sequence>
<keyword evidence="2 5" id="KW-0812">Transmembrane</keyword>
<evidence type="ECO:0000256" key="5">
    <source>
        <dbReference type="SAM" id="Phobius"/>
    </source>
</evidence>
<evidence type="ECO:0000256" key="3">
    <source>
        <dbReference type="ARBA" id="ARBA00022989"/>
    </source>
</evidence>
<dbReference type="RefSeq" id="WP_130285337.1">
    <property type="nucleotide sequence ID" value="NZ_SGXE01000001.1"/>
</dbReference>
<protein>
    <submittedName>
        <fullName evidence="7">Yip1-like protein</fullName>
    </submittedName>
</protein>
<dbReference type="AlphaFoldDB" id="A0A4Q7PG89"/>
<comment type="subcellular location">
    <subcellularLocation>
        <location evidence="1">Membrane</location>
        <topology evidence="1">Multi-pass membrane protein</topology>
    </subcellularLocation>
</comment>
<keyword evidence="4 5" id="KW-0472">Membrane</keyword>
<gene>
    <name evidence="7" type="ORF">EV197_0726</name>
</gene>
<reference evidence="7 8" key="1">
    <citation type="submission" date="2019-02" db="EMBL/GenBank/DDBJ databases">
        <title>Genomic Encyclopedia of Type Strains, Phase IV (KMG-IV): sequencing the most valuable type-strain genomes for metagenomic binning, comparative biology and taxonomic classification.</title>
        <authorList>
            <person name="Goeker M."/>
        </authorList>
    </citation>
    <scope>NUCLEOTIDE SEQUENCE [LARGE SCALE GENOMIC DNA]</scope>
    <source>
        <strain evidence="7 8">DSM 17196</strain>
    </source>
</reference>
<dbReference type="OrthoDB" id="1163840at2"/>
<feature type="transmembrane region" description="Helical" evidence="5">
    <location>
        <begin position="31"/>
        <end position="48"/>
    </location>
</feature>
<feature type="transmembrane region" description="Helical" evidence="5">
    <location>
        <begin position="54"/>
        <end position="79"/>
    </location>
</feature>
<feature type="transmembrane region" description="Helical" evidence="5">
    <location>
        <begin position="161"/>
        <end position="180"/>
    </location>
</feature>
<proteinExistence type="predicted"/>
<keyword evidence="8" id="KW-1185">Reference proteome</keyword>
<dbReference type="GO" id="GO:0016020">
    <property type="term" value="C:membrane"/>
    <property type="evidence" value="ECO:0007669"/>
    <property type="project" value="UniProtKB-SubCell"/>
</dbReference>
<evidence type="ECO:0000256" key="2">
    <source>
        <dbReference type="ARBA" id="ARBA00022692"/>
    </source>
</evidence>
<comment type="caution">
    <text evidence="7">The sequence shown here is derived from an EMBL/GenBank/DDBJ whole genome shotgun (WGS) entry which is preliminary data.</text>
</comment>
<keyword evidence="3 5" id="KW-1133">Transmembrane helix</keyword>
<evidence type="ECO:0000259" key="6">
    <source>
        <dbReference type="Pfam" id="PF04893"/>
    </source>
</evidence>